<feature type="binding site" evidence="2">
    <location>
        <position position="184"/>
    </location>
    <ligand>
        <name>substrate</name>
    </ligand>
</feature>
<keyword evidence="2" id="KW-0479">Metal-binding</keyword>
<protein>
    <recommendedName>
        <fullName evidence="2">Isoprenyl transferase</fullName>
        <ecNumber evidence="2">2.5.1.-</ecNumber>
    </recommendedName>
</protein>
<feature type="binding site" evidence="2">
    <location>
        <position position="203"/>
    </location>
    <ligand>
        <name>Mg(2+)</name>
        <dbReference type="ChEBI" id="CHEBI:18420"/>
    </ligand>
</feature>
<dbReference type="NCBIfam" id="TIGR00055">
    <property type="entry name" value="uppS"/>
    <property type="match status" value="1"/>
</dbReference>
<dbReference type="NCBIfam" id="NF011412">
    <property type="entry name" value="PRK14839.1"/>
    <property type="match status" value="1"/>
</dbReference>
<feature type="binding site" evidence="2">
    <location>
        <begin position="21"/>
        <end position="24"/>
    </location>
    <ligand>
        <name>substrate</name>
    </ligand>
</feature>
<keyword evidence="2" id="KW-0460">Magnesium</keyword>
<dbReference type="PROSITE" id="PS01066">
    <property type="entry name" value="UPP_SYNTHASE"/>
    <property type="match status" value="1"/>
</dbReference>
<organism evidence="3 4">
    <name type="scientific">Eiseniibacteriota bacterium</name>
    <dbReference type="NCBI Taxonomy" id="2212470"/>
    <lineage>
        <taxon>Bacteria</taxon>
        <taxon>Candidatus Eiseniibacteriota</taxon>
    </lineage>
</organism>
<dbReference type="InterPro" id="IPR036424">
    <property type="entry name" value="UPP_synth-like_sf"/>
</dbReference>
<sequence>MTQITSLVRDRRLHVAIIMDGNGRWAKERGLPRLAGHRAGADSVRRAVEASPGLGIGTLTLYAFSADNWRRPRREVVGLMGLLAEYLRREIPECIREGVRVSFIGRRDRLPRPLVNAMAEAERETAAGPRLHLRLAIDYSARAAILRAAKRLPPGDESFGSFLAALGEIEVRGAGAREVDLLIRTGGEQRLSDFMLWECAYAELLFTRLMWPDFQVRDLEAAVREFDNRQRRFGGLPERAAS</sequence>
<dbReference type="InterPro" id="IPR018520">
    <property type="entry name" value="UPP_synth-like_CS"/>
</dbReference>
<proteinExistence type="inferred from homology"/>
<reference evidence="3 4" key="1">
    <citation type="journal article" date="2019" name="Nat. Microbiol.">
        <title>Mediterranean grassland soil C-N compound turnover is dependent on rainfall and depth, and is mediated by genomically divergent microorganisms.</title>
        <authorList>
            <person name="Diamond S."/>
            <person name="Andeer P.F."/>
            <person name="Li Z."/>
            <person name="Crits-Christoph A."/>
            <person name="Burstein D."/>
            <person name="Anantharaman K."/>
            <person name="Lane K.R."/>
            <person name="Thomas B.C."/>
            <person name="Pan C."/>
            <person name="Northen T.R."/>
            <person name="Banfield J.F."/>
        </authorList>
    </citation>
    <scope>NUCLEOTIDE SEQUENCE [LARGE SCALE GENOMIC DNA]</scope>
    <source>
        <strain evidence="3">WS_3</strain>
    </source>
</reference>
<feature type="binding site" evidence="2">
    <location>
        <position position="25"/>
    </location>
    <ligand>
        <name>substrate</name>
    </ligand>
</feature>
<dbReference type="EC" id="2.5.1.-" evidence="2"/>
<name>A0A538SGR0_UNCEI</name>
<dbReference type="Pfam" id="PF01255">
    <property type="entry name" value="Prenyltransf"/>
    <property type="match status" value="1"/>
</dbReference>
<comment type="function">
    <text evidence="2">Catalyzes the condensation of isopentenyl diphosphate (IPP) with allylic pyrophosphates generating different type of terpenoids.</text>
</comment>
<dbReference type="GO" id="GO:0008834">
    <property type="term" value="F:ditrans,polycis-undecaprenyl-diphosphate synthase [(2E,6E)-farnesyl-diphosphate specific] activity"/>
    <property type="evidence" value="ECO:0007669"/>
    <property type="project" value="TreeGrafter"/>
</dbReference>
<keyword evidence="1 2" id="KW-0808">Transferase</keyword>
<feature type="binding site" evidence="2">
    <location>
        <position position="71"/>
    </location>
    <ligand>
        <name>substrate</name>
    </ligand>
</feature>
<evidence type="ECO:0000256" key="2">
    <source>
        <dbReference type="HAMAP-Rule" id="MF_01139"/>
    </source>
</evidence>
<dbReference type="EMBL" id="VBOT01000097">
    <property type="protein sequence ID" value="TMQ50550.1"/>
    <property type="molecule type" value="Genomic_DNA"/>
</dbReference>
<dbReference type="PANTHER" id="PTHR10291">
    <property type="entry name" value="DEHYDRODOLICHYL DIPHOSPHATE SYNTHASE FAMILY MEMBER"/>
    <property type="match status" value="1"/>
</dbReference>
<feature type="binding site" evidence="2">
    <location>
        <begin position="65"/>
        <end position="67"/>
    </location>
    <ligand>
        <name>substrate</name>
    </ligand>
</feature>
<feature type="binding site" evidence="2">
    <location>
        <position position="33"/>
    </location>
    <ligand>
        <name>substrate</name>
    </ligand>
</feature>
<feature type="binding site" evidence="2">
    <location>
        <position position="37"/>
    </location>
    <ligand>
        <name>substrate</name>
    </ligand>
</feature>
<gene>
    <name evidence="3" type="ORF">E6K73_07710</name>
</gene>
<accession>A0A538SGR0</accession>
<dbReference type="Gene3D" id="3.40.1180.10">
    <property type="entry name" value="Decaprenyl diphosphate synthase-like"/>
    <property type="match status" value="1"/>
</dbReference>
<comment type="subunit">
    <text evidence="2">Homodimer.</text>
</comment>
<dbReference type="PANTHER" id="PTHR10291:SF0">
    <property type="entry name" value="DEHYDRODOLICHYL DIPHOSPHATE SYNTHASE 2"/>
    <property type="match status" value="1"/>
</dbReference>
<dbReference type="Proteomes" id="UP000320184">
    <property type="component" value="Unassembled WGS sequence"/>
</dbReference>
<feature type="binding site" evidence="2">
    <location>
        <position position="20"/>
    </location>
    <ligand>
        <name>Mg(2+)</name>
        <dbReference type="ChEBI" id="CHEBI:18420"/>
    </ligand>
</feature>
<feature type="active site" evidence="2">
    <location>
        <position position="20"/>
    </location>
</feature>
<dbReference type="HAMAP" id="MF_01139">
    <property type="entry name" value="ISPT"/>
    <property type="match status" value="1"/>
</dbReference>
<feature type="binding site" evidence="2">
    <location>
        <begin position="190"/>
        <end position="192"/>
    </location>
    <ligand>
        <name>substrate</name>
    </ligand>
</feature>
<dbReference type="SUPFAM" id="SSF64005">
    <property type="entry name" value="Undecaprenyl diphosphate synthase"/>
    <property type="match status" value="1"/>
</dbReference>
<evidence type="ECO:0000313" key="3">
    <source>
        <dbReference type="EMBL" id="TMQ50550.1"/>
    </source>
</evidence>
<feature type="binding site" evidence="2">
    <location>
        <position position="69"/>
    </location>
    <ligand>
        <name>substrate</name>
    </ligand>
</feature>
<dbReference type="AlphaFoldDB" id="A0A538SGR0"/>
<feature type="active site" description="Proton acceptor" evidence="2">
    <location>
        <position position="68"/>
    </location>
</feature>
<dbReference type="GO" id="GO:0005829">
    <property type="term" value="C:cytosol"/>
    <property type="evidence" value="ECO:0007669"/>
    <property type="project" value="TreeGrafter"/>
</dbReference>
<dbReference type="InterPro" id="IPR001441">
    <property type="entry name" value="UPP_synth-like"/>
</dbReference>
<evidence type="ECO:0000256" key="1">
    <source>
        <dbReference type="ARBA" id="ARBA00022679"/>
    </source>
</evidence>
<comment type="caution">
    <text evidence="3">The sequence shown here is derived from an EMBL/GenBank/DDBJ whole genome shotgun (WGS) entry which is preliminary data.</text>
</comment>
<evidence type="ECO:0000313" key="4">
    <source>
        <dbReference type="Proteomes" id="UP000320184"/>
    </source>
</evidence>
<comment type="similarity">
    <text evidence="2">Belongs to the UPP synthase family.</text>
</comment>
<comment type="cofactor">
    <cofactor evidence="2">
        <name>Mg(2+)</name>
        <dbReference type="ChEBI" id="CHEBI:18420"/>
    </cofactor>
    <text evidence="2">Binds 2 magnesium ions per subunit.</text>
</comment>
<dbReference type="GO" id="GO:0000287">
    <property type="term" value="F:magnesium ion binding"/>
    <property type="evidence" value="ECO:0007669"/>
    <property type="project" value="UniProtKB-UniRule"/>
</dbReference>
<dbReference type="CDD" id="cd00475">
    <property type="entry name" value="Cis_IPPS"/>
    <property type="match status" value="1"/>
</dbReference>
<dbReference type="GO" id="GO:0016094">
    <property type="term" value="P:polyprenol biosynthetic process"/>
    <property type="evidence" value="ECO:0007669"/>
    <property type="project" value="TreeGrafter"/>
</dbReference>